<evidence type="ECO:0000256" key="4">
    <source>
        <dbReference type="ARBA" id="ARBA00022490"/>
    </source>
</evidence>
<protein>
    <recommendedName>
        <fullName evidence="8 10">Protein GrpE</fullName>
    </recommendedName>
    <alternativeName>
        <fullName evidence="9 10">HSP-70 cofactor</fullName>
    </alternativeName>
</protein>
<dbReference type="HAMAP" id="MF_01151">
    <property type="entry name" value="GrpE"/>
    <property type="match status" value="1"/>
</dbReference>
<dbReference type="InterPro" id="IPR013805">
    <property type="entry name" value="GrpE_CC"/>
</dbReference>
<gene>
    <name evidence="10" type="primary">grpE</name>
    <name evidence="14" type="ORF">DENIS_4388</name>
</gene>
<feature type="region of interest" description="Disordered" evidence="13">
    <location>
        <begin position="1"/>
        <end position="39"/>
    </location>
</feature>
<dbReference type="PANTHER" id="PTHR21237">
    <property type="entry name" value="GRPE PROTEIN"/>
    <property type="match status" value="1"/>
</dbReference>
<dbReference type="GO" id="GO:0042803">
    <property type="term" value="F:protein homodimerization activity"/>
    <property type="evidence" value="ECO:0007669"/>
    <property type="project" value="InterPro"/>
</dbReference>
<dbReference type="AlphaFoldDB" id="A0A401G2E6"/>
<dbReference type="CDD" id="cd00446">
    <property type="entry name" value="GrpE"/>
    <property type="match status" value="1"/>
</dbReference>
<comment type="subunit">
    <text evidence="3 10">Homodimer.</text>
</comment>
<comment type="function">
    <text evidence="7 10 11">Participates actively in the response to hyperosmotic and heat shock by preventing the aggregation of stress-denatured proteins, in association with DnaK and GrpE. It is the nucleotide exchange factor for DnaK and may function as a thermosensor. Unfolded proteins bind initially to DnaJ; upon interaction with the DnaJ-bound protein, DnaK hydrolyzes its bound ATP, resulting in the formation of a stable complex. GrpE releases ADP from DnaK; ATP binding to DnaK triggers the release of the substrate protein, thus completing the reaction cycle. Several rounds of ATP-dependent interactions between DnaJ, DnaK and GrpE are required for fully efficient folding.</text>
</comment>
<keyword evidence="5 10" id="KW-0346">Stress response</keyword>
<dbReference type="GO" id="GO:0006457">
    <property type="term" value="P:protein folding"/>
    <property type="evidence" value="ECO:0007669"/>
    <property type="project" value="InterPro"/>
</dbReference>
<dbReference type="Gene3D" id="2.30.22.10">
    <property type="entry name" value="Head domain of nucleotide exchange factor GrpE"/>
    <property type="match status" value="1"/>
</dbReference>
<evidence type="ECO:0000256" key="6">
    <source>
        <dbReference type="ARBA" id="ARBA00023186"/>
    </source>
</evidence>
<reference evidence="15" key="1">
    <citation type="submission" date="2017-11" db="EMBL/GenBank/DDBJ databases">
        <authorList>
            <person name="Watanabe M."/>
            <person name="Kojima H."/>
        </authorList>
    </citation>
    <scope>NUCLEOTIDE SEQUENCE [LARGE SCALE GENOMIC DNA]</scope>
    <source>
        <strain evidence="15">Tokyo 01</strain>
    </source>
</reference>
<evidence type="ECO:0000256" key="9">
    <source>
        <dbReference type="ARBA" id="ARBA00076414"/>
    </source>
</evidence>
<dbReference type="GO" id="GO:0000774">
    <property type="term" value="F:adenyl-nucleotide exchange factor activity"/>
    <property type="evidence" value="ECO:0007669"/>
    <property type="project" value="InterPro"/>
</dbReference>
<evidence type="ECO:0000256" key="13">
    <source>
        <dbReference type="SAM" id="MobiDB-lite"/>
    </source>
</evidence>
<dbReference type="GO" id="GO:0005737">
    <property type="term" value="C:cytoplasm"/>
    <property type="evidence" value="ECO:0007669"/>
    <property type="project" value="UniProtKB-SubCell"/>
</dbReference>
<evidence type="ECO:0000256" key="11">
    <source>
        <dbReference type="RuleBase" id="RU000639"/>
    </source>
</evidence>
<dbReference type="FunFam" id="2.30.22.10:FF:000001">
    <property type="entry name" value="Protein GrpE"/>
    <property type="match status" value="1"/>
</dbReference>
<dbReference type="SUPFAM" id="SSF51064">
    <property type="entry name" value="Head domain of nucleotide exchange factor GrpE"/>
    <property type="match status" value="1"/>
</dbReference>
<dbReference type="NCBIfam" id="NF010738">
    <property type="entry name" value="PRK14140.1"/>
    <property type="match status" value="1"/>
</dbReference>
<evidence type="ECO:0000256" key="5">
    <source>
        <dbReference type="ARBA" id="ARBA00023016"/>
    </source>
</evidence>
<reference evidence="15" key="2">
    <citation type="submission" date="2019-01" db="EMBL/GenBank/DDBJ databases">
        <title>Genome sequence of Desulfonema ishimotonii strain Tokyo 01.</title>
        <authorList>
            <person name="Fukui M."/>
        </authorList>
    </citation>
    <scope>NUCLEOTIDE SEQUENCE [LARGE SCALE GENOMIC DNA]</scope>
    <source>
        <strain evidence="15">Tokyo 01</strain>
    </source>
</reference>
<dbReference type="Gene3D" id="3.90.20.20">
    <property type="match status" value="1"/>
</dbReference>
<feature type="compositionally biased region" description="Basic and acidic residues" evidence="13">
    <location>
        <begin position="1"/>
        <end position="12"/>
    </location>
</feature>
<feature type="compositionally biased region" description="Acidic residues" evidence="13">
    <location>
        <begin position="208"/>
        <end position="218"/>
    </location>
</feature>
<dbReference type="EMBL" id="BEXT01000001">
    <property type="protein sequence ID" value="GBC63394.1"/>
    <property type="molecule type" value="Genomic_DNA"/>
</dbReference>
<evidence type="ECO:0000256" key="7">
    <source>
        <dbReference type="ARBA" id="ARBA00053401"/>
    </source>
</evidence>
<keyword evidence="6 10" id="KW-0143">Chaperone</keyword>
<dbReference type="OrthoDB" id="9789811at2"/>
<dbReference type="NCBIfam" id="NF010748">
    <property type="entry name" value="PRK14150.1"/>
    <property type="match status" value="1"/>
</dbReference>
<feature type="region of interest" description="Disordered" evidence="13">
    <location>
        <begin position="194"/>
        <end position="218"/>
    </location>
</feature>
<evidence type="ECO:0000256" key="10">
    <source>
        <dbReference type="HAMAP-Rule" id="MF_01151"/>
    </source>
</evidence>
<dbReference type="PANTHER" id="PTHR21237:SF23">
    <property type="entry name" value="GRPE PROTEIN HOMOLOG, MITOCHONDRIAL"/>
    <property type="match status" value="1"/>
</dbReference>
<dbReference type="InterPro" id="IPR000740">
    <property type="entry name" value="GrpE"/>
</dbReference>
<evidence type="ECO:0000313" key="15">
    <source>
        <dbReference type="Proteomes" id="UP000288096"/>
    </source>
</evidence>
<evidence type="ECO:0000313" key="14">
    <source>
        <dbReference type="EMBL" id="GBC63394.1"/>
    </source>
</evidence>
<evidence type="ECO:0000256" key="8">
    <source>
        <dbReference type="ARBA" id="ARBA00072274"/>
    </source>
</evidence>
<keyword evidence="4 10" id="KW-0963">Cytoplasm</keyword>
<organism evidence="14 15">
    <name type="scientific">Desulfonema ishimotonii</name>
    <dbReference type="NCBI Taxonomy" id="45657"/>
    <lineage>
        <taxon>Bacteria</taxon>
        <taxon>Pseudomonadati</taxon>
        <taxon>Thermodesulfobacteriota</taxon>
        <taxon>Desulfobacteria</taxon>
        <taxon>Desulfobacterales</taxon>
        <taxon>Desulfococcaceae</taxon>
        <taxon>Desulfonema</taxon>
    </lineage>
</organism>
<evidence type="ECO:0000256" key="3">
    <source>
        <dbReference type="ARBA" id="ARBA00011738"/>
    </source>
</evidence>
<dbReference type="PRINTS" id="PR00773">
    <property type="entry name" value="GRPEPROTEIN"/>
</dbReference>
<sequence length="218" mass="24560">MTENDKLEKDAETAEELAEEKTTASAADTEGAEESGEDAVRVLKEELEAASRESEASQERFVRLYAEFDNYKKRSARELQDFRKFANESLIRELLPVIDNLERAIQSSDGSEAAANCIVEGVDMTRKGILEVFEKYHVTPVESLGTPFDPSFHEAVGQEESEEHPDNIVVREFQKGYLLHDRLIRPAMVIVSKARVPEQETPEATAAPEEENDQENNE</sequence>
<accession>A0A401G2E6</accession>
<dbReference type="Proteomes" id="UP000288096">
    <property type="component" value="Unassembled WGS sequence"/>
</dbReference>
<comment type="caution">
    <text evidence="14">The sequence shown here is derived from an EMBL/GenBank/DDBJ whole genome shotgun (WGS) entry which is preliminary data.</text>
</comment>
<dbReference type="PROSITE" id="PS01071">
    <property type="entry name" value="GRPE"/>
    <property type="match status" value="1"/>
</dbReference>
<evidence type="ECO:0000256" key="1">
    <source>
        <dbReference type="ARBA" id="ARBA00004496"/>
    </source>
</evidence>
<name>A0A401G2E6_9BACT</name>
<evidence type="ECO:0000256" key="2">
    <source>
        <dbReference type="ARBA" id="ARBA00009054"/>
    </source>
</evidence>
<keyword evidence="15" id="KW-1185">Reference proteome</keyword>
<dbReference type="RefSeq" id="WP_124330464.1">
    <property type="nucleotide sequence ID" value="NZ_BEXT01000001.1"/>
</dbReference>
<dbReference type="GO" id="GO:0051087">
    <property type="term" value="F:protein-folding chaperone binding"/>
    <property type="evidence" value="ECO:0007669"/>
    <property type="project" value="InterPro"/>
</dbReference>
<evidence type="ECO:0000256" key="12">
    <source>
        <dbReference type="RuleBase" id="RU004478"/>
    </source>
</evidence>
<comment type="subcellular location">
    <subcellularLocation>
        <location evidence="1 10">Cytoplasm</location>
    </subcellularLocation>
</comment>
<dbReference type="SUPFAM" id="SSF58014">
    <property type="entry name" value="Coiled-coil domain of nucleotide exchange factor GrpE"/>
    <property type="match status" value="1"/>
</dbReference>
<dbReference type="Pfam" id="PF01025">
    <property type="entry name" value="GrpE"/>
    <property type="match status" value="1"/>
</dbReference>
<dbReference type="GO" id="GO:0051082">
    <property type="term" value="F:unfolded protein binding"/>
    <property type="evidence" value="ECO:0007669"/>
    <property type="project" value="TreeGrafter"/>
</dbReference>
<dbReference type="InterPro" id="IPR009012">
    <property type="entry name" value="GrpE_head"/>
</dbReference>
<comment type="similarity">
    <text evidence="2 10 12">Belongs to the GrpE family.</text>
</comment>
<proteinExistence type="inferred from homology"/>